<organism evidence="1">
    <name type="scientific">Streptomyces pristinaespiralis</name>
    <dbReference type="NCBI Taxonomy" id="38300"/>
    <lineage>
        <taxon>Bacteria</taxon>
        <taxon>Bacillati</taxon>
        <taxon>Actinomycetota</taxon>
        <taxon>Actinomycetes</taxon>
        <taxon>Kitasatosporales</taxon>
        <taxon>Streptomycetaceae</taxon>
        <taxon>Streptomyces</taxon>
    </lineage>
</organism>
<accession>A0A0M4DF07</accession>
<name>A0A0M4DF07_STRPR</name>
<sequence>MNGPERKEDEVRRLMDVPHPVVPAGLGPRAAEQGARLLRRHRAVRRAWIGLLVVLVIACVVWATVTEPWTVPPSVTTPPLEGW</sequence>
<reference evidence="1 2" key="1">
    <citation type="submission" date="2015-08" db="EMBL/GenBank/DDBJ databases">
        <title>Genome sequence of the pristinamycin over-producing bacterium Streptomyces pristinaespiralis HCCB10218.</title>
        <authorList>
            <person name="Tian J."/>
            <person name="Yang J."/>
            <person name="Li L."/>
            <person name="Ruan L."/>
            <person name="Wei W."/>
            <person name="Zheng G."/>
            <person name="Wei Z."/>
            <person name="Yang S."/>
            <person name="Ge M."/>
            <person name="Jiang W."/>
            <person name="Lu Y."/>
        </authorList>
    </citation>
    <scope>NUCLEOTIDE SEQUENCE [LARGE SCALE GENOMIC DNA]</scope>
    <source>
        <strain evidence="1 2">HCCB 10218</strain>
    </source>
</reference>
<dbReference type="Proteomes" id="UP000060513">
    <property type="component" value="Chromosome"/>
</dbReference>
<protein>
    <submittedName>
        <fullName evidence="1">Membrane protein</fullName>
    </submittedName>
</protein>
<proteinExistence type="predicted"/>
<dbReference type="OrthoDB" id="4322904at2"/>
<gene>
    <name evidence="1" type="ORF">SPRI_2929</name>
</gene>
<dbReference type="AlphaFoldDB" id="A0A0M4DF07"/>
<dbReference type="EMBL" id="CP011340">
    <property type="protein sequence ID" value="ALC21235.1"/>
    <property type="molecule type" value="Genomic_DNA"/>
</dbReference>
<dbReference type="GeneID" id="97236039"/>
<dbReference type="KEGG" id="spri:SPRI_2929"/>
<evidence type="ECO:0000313" key="1">
    <source>
        <dbReference type="EMBL" id="ALC21235.1"/>
    </source>
</evidence>
<dbReference type="STRING" id="38300.SPRI_2929"/>
<evidence type="ECO:0000313" key="2">
    <source>
        <dbReference type="Proteomes" id="UP000060513"/>
    </source>
</evidence>
<dbReference type="RefSeq" id="WP_005312851.1">
    <property type="nucleotide sequence ID" value="NZ_CP011340.1"/>
</dbReference>
<dbReference type="PATRIC" id="fig|38300.4.peg.3086"/>
<dbReference type="OMA" id="RMLDGPH"/>